<comment type="caution">
    <text evidence="2">The sequence shown here is derived from an EMBL/GenBank/DDBJ whole genome shotgun (WGS) entry which is preliminary data.</text>
</comment>
<evidence type="ECO:0000256" key="1">
    <source>
        <dbReference type="SAM" id="MobiDB-lite"/>
    </source>
</evidence>
<protein>
    <submittedName>
        <fullName evidence="2">Uncharacterized protein</fullName>
    </submittedName>
</protein>
<keyword evidence="3" id="KW-1185">Reference proteome</keyword>
<proteinExistence type="predicted"/>
<dbReference type="EMBL" id="UYJE01005821">
    <property type="protein sequence ID" value="VDI40729.1"/>
    <property type="molecule type" value="Genomic_DNA"/>
</dbReference>
<gene>
    <name evidence="2" type="ORF">MGAL_10B020384</name>
</gene>
<feature type="region of interest" description="Disordered" evidence="1">
    <location>
        <begin position="74"/>
        <end position="96"/>
    </location>
</feature>
<organism evidence="2 3">
    <name type="scientific">Mytilus galloprovincialis</name>
    <name type="common">Mediterranean mussel</name>
    <dbReference type="NCBI Taxonomy" id="29158"/>
    <lineage>
        <taxon>Eukaryota</taxon>
        <taxon>Metazoa</taxon>
        <taxon>Spiralia</taxon>
        <taxon>Lophotrochozoa</taxon>
        <taxon>Mollusca</taxon>
        <taxon>Bivalvia</taxon>
        <taxon>Autobranchia</taxon>
        <taxon>Pteriomorphia</taxon>
        <taxon>Mytilida</taxon>
        <taxon>Mytiloidea</taxon>
        <taxon>Mytilidae</taxon>
        <taxon>Mytilinae</taxon>
        <taxon>Mytilus</taxon>
    </lineage>
</organism>
<name>A0A8B6EXS1_MYTGA</name>
<dbReference type="Proteomes" id="UP000596742">
    <property type="component" value="Unassembled WGS sequence"/>
</dbReference>
<dbReference type="AlphaFoldDB" id="A0A8B6EXS1"/>
<evidence type="ECO:0000313" key="3">
    <source>
        <dbReference type="Proteomes" id="UP000596742"/>
    </source>
</evidence>
<evidence type="ECO:0000313" key="2">
    <source>
        <dbReference type="EMBL" id="VDI40729.1"/>
    </source>
</evidence>
<reference evidence="2" key="1">
    <citation type="submission" date="2018-11" db="EMBL/GenBank/DDBJ databases">
        <authorList>
            <person name="Alioto T."/>
            <person name="Alioto T."/>
        </authorList>
    </citation>
    <scope>NUCLEOTIDE SEQUENCE</scope>
</reference>
<sequence length="96" mass="10640">MDEDETDEAIASIAPLDGSFEAVGDTDLIEETVVSLNKDDDKLDENNNEDQQGLPKKTKVQCDICFKNCSKKMSNTPHENTRGSTDLFSLSSEILR</sequence>
<accession>A0A8B6EXS1</accession>